<dbReference type="InterPro" id="IPR052269">
    <property type="entry name" value="Golgi-PI4KB_interaction"/>
</dbReference>
<dbReference type="PROSITE" id="PS51228">
    <property type="entry name" value="ACB_2"/>
    <property type="match status" value="1"/>
</dbReference>
<feature type="compositionally biased region" description="Low complexity" evidence="2">
    <location>
        <begin position="291"/>
        <end position="302"/>
    </location>
</feature>
<evidence type="ECO:0000313" key="5">
    <source>
        <dbReference type="Proteomes" id="UP000242188"/>
    </source>
</evidence>
<keyword evidence="5" id="KW-1185">Reference proteome</keyword>
<sequence>MLSKSVLELTSYRLRSEGGLIVQNKLVRSLIRNEAQPRSTWTTKMAAAAEELSNDVGSLTVNDNQEPVTSDTKDNFAERWGFKLPEVYKLALKFYKEKDGKAIHLTYKDKLKLVAYTKQVSQGKCRNDISPEVGFLDVVGSDRRQAWQSLGDMSQDNAMEDFVELLDKLSTLFRPYVDAHKAEHLEKLRKQKEEEERKKIEEAEMEQQRLEEEAKRQLEMERKKQLEQEMQIRTALNQQTAVQFSQYAQQQYPTNKQQQEELIRQLQEQHFQQYMQQVYQQQLFHQQQQYQQLQGMAQTGQPPARPPPPKPQVTHTELTHTAMPLLQNGDNSTTAATAEVTENGPMSTHHPVHVPGNEDAHPDQIPAPMPNLVPPSVWTRKGNQGFKDSVKGCKENVIYIGSLATATVGSLTLCGGWLRQYLVHFTYTGNSAKLSAYLCLLKKSCLTVFKHCKKVFRFSKLN</sequence>
<dbReference type="STRING" id="6573.A0A210QCK1"/>
<dbReference type="EMBL" id="NEDP02004184">
    <property type="protein sequence ID" value="OWF46430.1"/>
    <property type="molecule type" value="Genomic_DNA"/>
</dbReference>
<gene>
    <name evidence="4" type="ORF">KP79_PYT09695</name>
</gene>
<dbReference type="PANTHER" id="PTHR22973:SF12">
    <property type="entry name" value="LD35087P"/>
    <property type="match status" value="1"/>
</dbReference>
<evidence type="ECO:0000259" key="3">
    <source>
        <dbReference type="PROSITE" id="PS51228"/>
    </source>
</evidence>
<dbReference type="GO" id="GO:0000139">
    <property type="term" value="C:Golgi membrane"/>
    <property type="evidence" value="ECO:0007669"/>
    <property type="project" value="TreeGrafter"/>
</dbReference>
<proteinExistence type="predicted"/>
<evidence type="ECO:0000256" key="1">
    <source>
        <dbReference type="SAM" id="Coils"/>
    </source>
</evidence>
<feature type="region of interest" description="Disordered" evidence="2">
    <location>
        <begin position="291"/>
        <end position="315"/>
    </location>
</feature>
<name>A0A210QCK1_MIZYE</name>
<dbReference type="GO" id="GO:0000062">
    <property type="term" value="F:fatty-acyl-CoA binding"/>
    <property type="evidence" value="ECO:0007669"/>
    <property type="project" value="InterPro"/>
</dbReference>
<protein>
    <submittedName>
        <fullName evidence="4">Golgi resident protein GCP60</fullName>
    </submittedName>
</protein>
<organism evidence="4 5">
    <name type="scientific">Mizuhopecten yessoensis</name>
    <name type="common">Japanese scallop</name>
    <name type="synonym">Patinopecten yessoensis</name>
    <dbReference type="NCBI Taxonomy" id="6573"/>
    <lineage>
        <taxon>Eukaryota</taxon>
        <taxon>Metazoa</taxon>
        <taxon>Spiralia</taxon>
        <taxon>Lophotrochozoa</taxon>
        <taxon>Mollusca</taxon>
        <taxon>Bivalvia</taxon>
        <taxon>Autobranchia</taxon>
        <taxon>Pteriomorphia</taxon>
        <taxon>Pectinida</taxon>
        <taxon>Pectinoidea</taxon>
        <taxon>Pectinidae</taxon>
        <taxon>Mizuhopecten</taxon>
    </lineage>
</organism>
<comment type="caution">
    <text evidence="4">The sequence shown here is derived from an EMBL/GenBank/DDBJ whole genome shotgun (WGS) entry which is preliminary data.</text>
</comment>
<dbReference type="PANTHER" id="PTHR22973">
    <property type="entry name" value="LD35087P"/>
    <property type="match status" value="1"/>
</dbReference>
<dbReference type="InterPro" id="IPR000582">
    <property type="entry name" value="Acyl-CoA-binding_protein"/>
</dbReference>
<accession>A0A210QCK1</accession>
<evidence type="ECO:0000313" key="4">
    <source>
        <dbReference type="EMBL" id="OWF46430.1"/>
    </source>
</evidence>
<feature type="coiled-coil region" evidence="1">
    <location>
        <begin position="181"/>
        <end position="229"/>
    </location>
</feature>
<dbReference type="Proteomes" id="UP000242188">
    <property type="component" value="Unassembled WGS sequence"/>
</dbReference>
<evidence type="ECO:0000256" key="2">
    <source>
        <dbReference type="SAM" id="MobiDB-lite"/>
    </source>
</evidence>
<dbReference type="OrthoDB" id="5839451at2759"/>
<dbReference type="InterPro" id="IPR035984">
    <property type="entry name" value="Acyl-CoA-binding_sf"/>
</dbReference>
<feature type="domain" description="ACB" evidence="3">
    <location>
        <begin position="84"/>
        <end position="175"/>
    </location>
</feature>
<dbReference type="InterPro" id="IPR014352">
    <property type="entry name" value="FERM/acyl-CoA-bd_prot_sf"/>
</dbReference>
<dbReference type="AlphaFoldDB" id="A0A210QCK1"/>
<dbReference type="SUPFAM" id="SSF47027">
    <property type="entry name" value="Acyl-CoA binding protein"/>
    <property type="match status" value="1"/>
</dbReference>
<reference evidence="4 5" key="1">
    <citation type="journal article" date="2017" name="Nat. Ecol. Evol.">
        <title>Scallop genome provides insights into evolution of bilaterian karyotype and development.</title>
        <authorList>
            <person name="Wang S."/>
            <person name="Zhang J."/>
            <person name="Jiao W."/>
            <person name="Li J."/>
            <person name="Xun X."/>
            <person name="Sun Y."/>
            <person name="Guo X."/>
            <person name="Huan P."/>
            <person name="Dong B."/>
            <person name="Zhang L."/>
            <person name="Hu X."/>
            <person name="Sun X."/>
            <person name="Wang J."/>
            <person name="Zhao C."/>
            <person name="Wang Y."/>
            <person name="Wang D."/>
            <person name="Huang X."/>
            <person name="Wang R."/>
            <person name="Lv J."/>
            <person name="Li Y."/>
            <person name="Zhang Z."/>
            <person name="Liu B."/>
            <person name="Lu W."/>
            <person name="Hui Y."/>
            <person name="Liang J."/>
            <person name="Zhou Z."/>
            <person name="Hou R."/>
            <person name="Li X."/>
            <person name="Liu Y."/>
            <person name="Li H."/>
            <person name="Ning X."/>
            <person name="Lin Y."/>
            <person name="Zhao L."/>
            <person name="Xing Q."/>
            <person name="Dou J."/>
            <person name="Li Y."/>
            <person name="Mao J."/>
            <person name="Guo H."/>
            <person name="Dou H."/>
            <person name="Li T."/>
            <person name="Mu C."/>
            <person name="Jiang W."/>
            <person name="Fu Q."/>
            <person name="Fu X."/>
            <person name="Miao Y."/>
            <person name="Liu J."/>
            <person name="Yu Q."/>
            <person name="Li R."/>
            <person name="Liao H."/>
            <person name="Li X."/>
            <person name="Kong Y."/>
            <person name="Jiang Z."/>
            <person name="Chourrout D."/>
            <person name="Li R."/>
            <person name="Bao Z."/>
        </authorList>
    </citation>
    <scope>NUCLEOTIDE SEQUENCE [LARGE SCALE GENOMIC DNA]</scope>
    <source>
        <strain evidence="4 5">PY_sf001</strain>
    </source>
</reference>
<dbReference type="FunFam" id="1.20.80.10:FF:000017">
    <property type="entry name" value="Golgi resident protein GCP60"/>
    <property type="match status" value="1"/>
</dbReference>
<dbReference type="Pfam" id="PF00887">
    <property type="entry name" value="ACBP"/>
    <property type="match status" value="1"/>
</dbReference>
<keyword evidence="1" id="KW-0175">Coiled coil</keyword>
<dbReference type="Gene3D" id="1.20.80.10">
    <property type="match status" value="1"/>
</dbReference>